<evidence type="ECO:0000313" key="3">
    <source>
        <dbReference type="Proteomes" id="UP000041254"/>
    </source>
</evidence>
<protein>
    <submittedName>
        <fullName evidence="2">Uncharacterized protein</fullName>
    </submittedName>
</protein>
<gene>
    <name evidence="2" type="ORF">Vbra_19234</name>
</gene>
<keyword evidence="3" id="KW-1185">Reference proteome</keyword>
<dbReference type="Proteomes" id="UP000041254">
    <property type="component" value="Unassembled WGS sequence"/>
</dbReference>
<accession>A0A0G4H1C8</accession>
<sequence>MAAAVAMAVRRLFTLAALAACGSRRGSTRAHRASFGRLSSCFTDLQPLEEGQSLPTLPESCFSGHISPFLGTQTIITRLALTAPSLSVLSRKPTMHTTLRLGKDFGDEIEMTKQQVRVWGAAFRKTKHATMVCAPTTGVVKLLEHACGTLEELHAWSRTTGCLYNDGPLDLEVRKEPIFSFSWEPRGRYESTFPKLRCVWVAEWWLSVANKRNWKLPALVDVHLRDREACYPIAQICEIDYGMCSGDNGWRCTKWLSGPGPHTLTLETDTSRGWELTNLCDMLVPSIKRLKGVRWFLLCRDTHTAVKIDMKIAEMAERGLQLEELDVILTPIHSTTLQDFGRLDKFLSTCVAPNGSINITCTPDMIFRTTEHLELLADHPSWAGMLTQFASAAKGVKLPSGVAQGEAVPTVVLYRLPQIVFSNAETLYLGAGSEPPPAALLSHISDRSFPHVTTLDLGQAAAGVREDAVRRATDLRSLRQVGFEIVAPLPAVPFLFPLCLGACSQTGHLLHVKAECRYTDVSLDRVWSLWGAGGGGGGGAGGQRGIEKRVQEISIEVYMSSPGVSGILSVCLEAIDKCPFLDAIALRHSILCSVNRLESDLDAVRGRLLVRGFVAGQVDLDSHSRSCRSAELCRVFGCLFPRCLRDHMSMASLEGACTSRFSMDDTVSLPEAILAHDLGLRFPRCVSRQMHKEWEEVMTQGIRSEWPQLRSEARRKRGLPVK</sequence>
<dbReference type="InParanoid" id="A0A0G4H1C8"/>
<reference evidence="2 3" key="1">
    <citation type="submission" date="2014-11" db="EMBL/GenBank/DDBJ databases">
        <authorList>
            <person name="Zhu J."/>
            <person name="Qi W."/>
            <person name="Song R."/>
        </authorList>
    </citation>
    <scope>NUCLEOTIDE SEQUENCE [LARGE SCALE GENOMIC DNA]</scope>
</reference>
<proteinExistence type="predicted"/>
<dbReference type="AlphaFoldDB" id="A0A0G4H1C8"/>
<feature type="chain" id="PRO_5005190965" evidence="1">
    <location>
        <begin position="20"/>
        <end position="722"/>
    </location>
</feature>
<name>A0A0G4H1C8_VITBC</name>
<dbReference type="VEuPathDB" id="CryptoDB:Vbra_19234"/>
<keyword evidence="1" id="KW-0732">Signal</keyword>
<organism evidence="2 3">
    <name type="scientific">Vitrella brassicaformis (strain CCMP3155)</name>
    <dbReference type="NCBI Taxonomy" id="1169540"/>
    <lineage>
        <taxon>Eukaryota</taxon>
        <taxon>Sar</taxon>
        <taxon>Alveolata</taxon>
        <taxon>Colpodellida</taxon>
        <taxon>Vitrellaceae</taxon>
        <taxon>Vitrella</taxon>
    </lineage>
</organism>
<dbReference type="EMBL" id="CDMY01000938">
    <property type="protein sequence ID" value="CEM37390.1"/>
    <property type="molecule type" value="Genomic_DNA"/>
</dbReference>
<evidence type="ECO:0000256" key="1">
    <source>
        <dbReference type="SAM" id="SignalP"/>
    </source>
</evidence>
<feature type="signal peptide" evidence="1">
    <location>
        <begin position="1"/>
        <end position="19"/>
    </location>
</feature>
<dbReference type="PhylomeDB" id="A0A0G4H1C8"/>
<evidence type="ECO:0000313" key="2">
    <source>
        <dbReference type="EMBL" id="CEM37390.1"/>
    </source>
</evidence>